<dbReference type="GO" id="GO:0016936">
    <property type="term" value="F:galactoside binding"/>
    <property type="evidence" value="ECO:0007669"/>
    <property type="project" value="TreeGrafter"/>
</dbReference>
<dbReference type="AlphaFoldDB" id="A0A6P7IQ18"/>
<keyword evidence="1 2" id="KW-0430">Lectin</keyword>
<evidence type="ECO:0000256" key="2">
    <source>
        <dbReference type="RuleBase" id="RU102079"/>
    </source>
</evidence>
<gene>
    <name evidence="5" type="primary">LOC114439413</name>
</gene>
<dbReference type="PANTHER" id="PTHR11346:SF112">
    <property type="entry name" value="GALECTIN"/>
    <property type="match status" value="1"/>
</dbReference>
<dbReference type="CDD" id="cd00070">
    <property type="entry name" value="GLECT"/>
    <property type="match status" value="1"/>
</dbReference>
<dbReference type="Pfam" id="PF00337">
    <property type="entry name" value="Gal-bind_lectin"/>
    <property type="match status" value="1"/>
</dbReference>
<dbReference type="SMART" id="SM00908">
    <property type="entry name" value="Gal-bind_lectin"/>
    <property type="match status" value="1"/>
</dbReference>
<sequence>MTGKTVKNISFSVGQTLTLVSNPNTSERFAVNIGPNEDDIALHINPRFNENVVVYNSCEGGSWGEEIREGNPLSLGQEFKIVVEFTPDGFVVTLSEDTKFQFPNRLGAETYSYLTFSEDVSMQIIDVQ</sequence>
<protein>
    <recommendedName>
        <fullName evidence="2">Galectin</fullName>
    </recommendedName>
</protein>
<dbReference type="GO" id="GO:0030246">
    <property type="term" value="F:carbohydrate binding"/>
    <property type="evidence" value="ECO:0007669"/>
    <property type="project" value="UniProtKB-UniRule"/>
</dbReference>
<dbReference type="Gene3D" id="2.60.120.200">
    <property type="match status" value="1"/>
</dbReference>
<organism evidence="4 5">
    <name type="scientific">Parambassis ranga</name>
    <name type="common">Indian glassy fish</name>
    <dbReference type="NCBI Taxonomy" id="210632"/>
    <lineage>
        <taxon>Eukaryota</taxon>
        <taxon>Metazoa</taxon>
        <taxon>Chordata</taxon>
        <taxon>Craniata</taxon>
        <taxon>Vertebrata</taxon>
        <taxon>Euteleostomi</taxon>
        <taxon>Actinopterygii</taxon>
        <taxon>Neopterygii</taxon>
        <taxon>Teleostei</taxon>
        <taxon>Neoteleostei</taxon>
        <taxon>Acanthomorphata</taxon>
        <taxon>Ovalentaria</taxon>
        <taxon>Ambassidae</taxon>
        <taxon>Parambassis</taxon>
    </lineage>
</organism>
<reference evidence="5" key="1">
    <citation type="submission" date="2025-08" db="UniProtKB">
        <authorList>
            <consortium name="RefSeq"/>
        </authorList>
    </citation>
    <scope>IDENTIFICATION</scope>
</reference>
<evidence type="ECO:0000313" key="5">
    <source>
        <dbReference type="RefSeq" id="XP_028267141.1"/>
    </source>
</evidence>
<dbReference type="SMART" id="SM00276">
    <property type="entry name" value="GLECT"/>
    <property type="match status" value="1"/>
</dbReference>
<dbReference type="OrthoDB" id="8918229at2759"/>
<keyword evidence="4" id="KW-1185">Reference proteome</keyword>
<accession>A0A6P7IQ18</accession>
<evidence type="ECO:0000259" key="3">
    <source>
        <dbReference type="PROSITE" id="PS51304"/>
    </source>
</evidence>
<name>A0A6P7IQ18_9TELE</name>
<dbReference type="GO" id="GO:0005615">
    <property type="term" value="C:extracellular space"/>
    <property type="evidence" value="ECO:0007669"/>
    <property type="project" value="TreeGrafter"/>
</dbReference>
<dbReference type="PANTHER" id="PTHR11346">
    <property type="entry name" value="GALECTIN"/>
    <property type="match status" value="1"/>
</dbReference>
<dbReference type="RefSeq" id="XP_028267141.1">
    <property type="nucleotide sequence ID" value="XM_028411340.1"/>
</dbReference>
<dbReference type="InterPro" id="IPR001079">
    <property type="entry name" value="Galectin_CRD"/>
</dbReference>
<feature type="domain" description="Galectin" evidence="3">
    <location>
        <begin position="3"/>
        <end position="128"/>
    </location>
</feature>
<dbReference type="InterPro" id="IPR044156">
    <property type="entry name" value="Galectin-like"/>
</dbReference>
<evidence type="ECO:0000313" key="4">
    <source>
        <dbReference type="Proteomes" id="UP000515145"/>
    </source>
</evidence>
<dbReference type="Proteomes" id="UP000515145">
    <property type="component" value="Chromosome 8"/>
</dbReference>
<evidence type="ECO:0000256" key="1">
    <source>
        <dbReference type="ARBA" id="ARBA00022734"/>
    </source>
</evidence>
<dbReference type="SUPFAM" id="SSF49899">
    <property type="entry name" value="Concanavalin A-like lectins/glucanases"/>
    <property type="match status" value="1"/>
</dbReference>
<proteinExistence type="predicted"/>
<dbReference type="InterPro" id="IPR013320">
    <property type="entry name" value="ConA-like_dom_sf"/>
</dbReference>
<dbReference type="InParanoid" id="A0A6P7IQ18"/>
<dbReference type="FunFam" id="2.60.120.200:FF:000021">
    <property type="entry name" value="Galectin"/>
    <property type="match status" value="1"/>
</dbReference>
<dbReference type="GO" id="GO:0043236">
    <property type="term" value="F:laminin binding"/>
    <property type="evidence" value="ECO:0007669"/>
    <property type="project" value="TreeGrafter"/>
</dbReference>
<dbReference type="GeneID" id="114439413"/>
<dbReference type="PROSITE" id="PS51304">
    <property type="entry name" value="GALECTIN"/>
    <property type="match status" value="1"/>
</dbReference>